<name>A0A1H6VCH1_9GAMM</name>
<dbReference type="SUPFAM" id="SSF54637">
    <property type="entry name" value="Thioesterase/thiol ester dehydrase-isomerase"/>
    <property type="match status" value="1"/>
</dbReference>
<feature type="domain" description="MaoC-like" evidence="1">
    <location>
        <begin position="34"/>
        <end position="121"/>
    </location>
</feature>
<accession>A0A1H6VCH1</accession>
<dbReference type="CDD" id="cd03454">
    <property type="entry name" value="YdeM"/>
    <property type="match status" value="1"/>
</dbReference>
<dbReference type="Gene3D" id="3.10.129.10">
    <property type="entry name" value="Hotdog Thioesterase"/>
    <property type="match status" value="1"/>
</dbReference>
<dbReference type="EMBL" id="FNYO01000040">
    <property type="protein sequence ID" value="SEJ11652.1"/>
    <property type="molecule type" value="Genomic_DNA"/>
</dbReference>
<dbReference type="EMBL" id="FNYQ01000036">
    <property type="protein sequence ID" value="SEI97885.1"/>
    <property type="molecule type" value="Genomic_DNA"/>
</dbReference>
<dbReference type="Pfam" id="PF01575">
    <property type="entry name" value="MaoC_dehydratas"/>
    <property type="match status" value="1"/>
</dbReference>
<evidence type="ECO:0000313" key="4">
    <source>
        <dbReference type="Proteomes" id="UP000199005"/>
    </source>
</evidence>
<evidence type="ECO:0000313" key="5">
    <source>
        <dbReference type="Proteomes" id="UP000199250"/>
    </source>
</evidence>
<dbReference type="AlphaFoldDB" id="A0A1H6VCH1"/>
<organism evidence="2 5">
    <name type="scientific">Azotobacter beijerinckii</name>
    <dbReference type="NCBI Taxonomy" id="170623"/>
    <lineage>
        <taxon>Bacteria</taxon>
        <taxon>Pseudomonadati</taxon>
        <taxon>Pseudomonadota</taxon>
        <taxon>Gammaproteobacteria</taxon>
        <taxon>Pseudomonadales</taxon>
        <taxon>Pseudomonadaceae</taxon>
        <taxon>Azotobacter</taxon>
    </lineage>
</organism>
<dbReference type="PANTHER" id="PTHR43664">
    <property type="entry name" value="MONOAMINE OXIDASE-RELATED"/>
    <property type="match status" value="1"/>
</dbReference>
<sequence>MEREEYVMSDNGREAALYLDDLVVGARFRSGEFVLEEASLKAFAAQFDPQPFHLDDEAARQTLFGGLAASGWHTAAITMRLLVTSGMPLADGLIGAGGEVDWPRPTRAGDVLRVESCIQAITPSRSRPDRGIVALESLTLNQRDEVVQRLLAKLVVFRRPA</sequence>
<dbReference type="Proteomes" id="UP000199250">
    <property type="component" value="Unassembled WGS sequence"/>
</dbReference>
<reference evidence="4 5" key="1">
    <citation type="submission" date="2016-10" db="EMBL/GenBank/DDBJ databases">
        <authorList>
            <person name="de Groot N.N."/>
        </authorList>
    </citation>
    <scope>NUCLEOTIDE SEQUENCE [LARGE SCALE GENOMIC DNA]</scope>
    <source>
        <strain evidence="3 4">DSM 1041</strain>
        <strain evidence="2 5">DSM 373</strain>
    </source>
</reference>
<dbReference type="InterPro" id="IPR029069">
    <property type="entry name" value="HotDog_dom_sf"/>
</dbReference>
<proteinExistence type="predicted"/>
<evidence type="ECO:0000313" key="2">
    <source>
        <dbReference type="EMBL" id="SEI97885.1"/>
    </source>
</evidence>
<dbReference type="STRING" id="170623.SAMN04244579_03171"/>
<dbReference type="OrthoDB" id="5298629at2"/>
<dbReference type="InterPro" id="IPR002539">
    <property type="entry name" value="MaoC-like_dom"/>
</dbReference>
<protein>
    <submittedName>
        <fullName evidence="2">Acyl dehydratase</fullName>
    </submittedName>
</protein>
<dbReference type="PANTHER" id="PTHR43664:SF1">
    <property type="entry name" value="BETA-METHYLMALYL-COA DEHYDRATASE"/>
    <property type="match status" value="1"/>
</dbReference>
<evidence type="ECO:0000259" key="1">
    <source>
        <dbReference type="Pfam" id="PF01575"/>
    </source>
</evidence>
<dbReference type="RefSeq" id="WP_090731699.1">
    <property type="nucleotide sequence ID" value="NZ_FNYO01000040.1"/>
</dbReference>
<gene>
    <name evidence="2" type="ORF">SAMN04244572_02311</name>
    <name evidence="3" type="ORF">SAMN04244579_03171</name>
</gene>
<dbReference type="Proteomes" id="UP000199005">
    <property type="component" value="Unassembled WGS sequence"/>
</dbReference>
<evidence type="ECO:0000313" key="3">
    <source>
        <dbReference type="EMBL" id="SEJ11652.1"/>
    </source>
</evidence>
<dbReference type="InterPro" id="IPR052342">
    <property type="entry name" value="MCH/BMMD"/>
</dbReference>